<organism evidence="2 3">
    <name type="scientific">Cohnella kolymensis</name>
    <dbReference type="NCBI Taxonomy" id="1590652"/>
    <lineage>
        <taxon>Bacteria</taxon>
        <taxon>Bacillati</taxon>
        <taxon>Bacillota</taxon>
        <taxon>Bacilli</taxon>
        <taxon>Bacillales</taxon>
        <taxon>Paenibacillaceae</taxon>
        <taxon>Cohnella</taxon>
    </lineage>
</organism>
<proteinExistence type="predicted"/>
<reference evidence="2 3" key="1">
    <citation type="submission" date="2014-12" db="EMBL/GenBank/DDBJ databases">
        <title>Draft genome sequence of Cohnella kolymensis strain B-2846.</title>
        <authorList>
            <person name="Karlyshev A.V."/>
            <person name="Kudryashova E.B."/>
        </authorList>
    </citation>
    <scope>NUCLEOTIDE SEQUENCE [LARGE SCALE GENOMIC DNA]</scope>
    <source>
        <strain evidence="2 3">VKM B-2846</strain>
    </source>
</reference>
<dbReference type="Proteomes" id="UP000054526">
    <property type="component" value="Unassembled WGS sequence"/>
</dbReference>
<comment type="caution">
    <text evidence="2">The sequence shown here is derived from an EMBL/GenBank/DDBJ whole genome shotgun (WGS) entry which is preliminary data.</text>
</comment>
<dbReference type="RefSeq" id="WP_041062062.1">
    <property type="nucleotide sequence ID" value="NZ_JXAL01000013.1"/>
</dbReference>
<sequence length="124" mass="13159">MLESIFPPQQEHLRPLRGRAVSVMMNDGARHTGILTSCSKTSIVLNGSTVNQKSNPAFKAASGKKRSRRLIGTKRQADVQSGASEVGEREDASFWGGPGMAGGSEPTGSRIVLPLESVEAVLLL</sequence>
<evidence type="ECO:0000313" key="2">
    <source>
        <dbReference type="EMBL" id="KIL36260.1"/>
    </source>
</evidence>
<dbReference type="EMBL" id="JXAL01000013">
    <property type="protein sequence ID" value="KIL36260.1"/>
    <property type="molecule type" value="Genomic_DNA"/>
</dbReference>
<name>A0ABR5A5K7_9BACL</name>
<feature type="compositionally biased region" description="Basic residues" evidence="1">
    <location>
        <begin position="62"/>
        <end position="72"/>
    </location>
</feature>
<keyword evidence="3" id="KW-1185">Reference proteome</keyword>
<evidence type="ECO:0000256" key="1">
    <source>
        <dbReference type="SAM" id="MobiDB-lite"/>
    </source>
</evidence>
<accession>A0ABR5A5K7</accession>
<evidence type="ECO:0000313" key="3">
    <source>
        <dbReference type="Proteomes" id="UP000054526"/>
    </source>
</evidence>
<feature type="region of interest" description="Disordered" evidence="1">
    <location>
        <begin position="55"/>
        <end position="109"/>
    </location>
</feature>
<gene>
    <name evidence="2" type="ORF">SD71_08840</name>
</gene>
<protein>
    <submittedName>
        <fullName evidence="2">Uncharacterized protein</fullName>
    </submittedName>
</protein>